<reference evidence="2 3" key="1">
    <citation type="submission" date="2015-10" db="EMBL/GenBank/DDBJ databases">
        <title>Metagenome-Assembled Genomes uncover a global brackish microbiome.</title>
        <authorList>
            <person name="Hugerth L.W."/>
            <person name="Larsson J."/>
            <person name="Alneberg J."/>
            <person name="Lindh M.V."/>
            <person name="Legrand C."/>
            <person name="Pinhassi J."/>
            <person name="Andersson A.F."/>
        </authorList>
    </citation>
    <scope>NUCLEOTIDE SEQUENCE [LARGE SCALE GENOMIC DNA]</scope>
    <source>
        <strain evidence="2">BACL4 MAG-120920-bin41</strain>
    </source>
</reference>
<comment type="function">
    <text evidence="1">Allows the formation of correctly charged Asn-tRNA(Asn) or Gln-tRNA(Gln) through the transamidation of misacylated Asp-tRNA(Asn) or Glu-tRNA(Gln) in organisms which lack either or both of asparaginyl-tRNA or glutaminyl-tRNA synthetases. The reaction takes place in the presence of glutamine and ATP through an activated phospho-Asp-tRNA(Asn) or phospho-Glu-tRNA(Gln).</text>
</comment>
<dbReference type="GO" id="GO:0070681">
    <property type="term" value="P:glutaminyl-tRNAGln biosynthesis via transamidation"/>
    <property type="evidence" value="ECO:0007669"/>
    <property type="project" value="TreeGrafter"/>
</dbReference>
<dbReference type="GO" id="GO:0050567">
    <property type="term" value="F:glutaminyl-tRNA synthase (glutamine-hydrolyzing) activity"/>
    <property type="evidence" value="ECO:0007669"/>
    <property type="project" value="UniProtKB-UniRule"/>
</dbReference>
<dbReference type="GO" id="GO:0016740">
    <property type="term" value="F:transferase activity"/>
    <property type="evidence" value="ECO:0007669"/>
    <property type="project" value="UniProtKB-KW"/>
</dbReference>
<comment type="catalytic activity">
    <reaction evidence="1">
        <text>L-aspartyl-tRNA(Asn) + L-glutamine + ATP + H2O = L-asparaginyl-tRNA(Asn) + L-glutamate + ADP + phosphate + 2 H(+)</text>
        <dbReference type="Rhea" id="RHEA:14513"/>
        <dbReference type="Rhea" id="RHEA-COMP:9674"/>
        <dbReference type="Rhea" id="RHEA-COMP:9677"/>
        <dbReference type="ChEBI" id="CHEBI:15377"/>
        <dbReference type="ChEBI" id="CHEBI:15378"/>
        <dbReference type="ChEBI" id="CHEBI:29985"/>
        <dbReference type="ChEBI" id="CHEBI:30616"/>
        <dbReference type="ChEBI" id="CHEBI:43474"/>
        <dbReference type="ChEBI" id="CHEBI:58359"/>
        <dbReference type="ChEBI" id="CHEBI:78515"/>
        <dbReference type="ChEBI" id="CHEBI:78516"/>
        <dbReference type="ChEBI" id="CHEBI:456216"/>
    </reaction>
</comment>
<dbReference type="GO" id="GO:0006412">
    <property type="term" value="P:translation"/>
    <property type="evidence" value="ECO:0007669"/>
    <property type="project" value="UniProtKB-UniRule"/>
</dbReference>
<comment type="subunit">
    <text evidence="1">Heterotrimer of A, B and C subunits.</text>
</comment>
<dbReference type="Pfam" id="PF02686">
    <property type="entry name" value="GatC"/>
    <property type="match status" value="1"/>
</dbReference>
<keyword evidence="2" id="KW-0808">Transferase</keyword>
<dbReference type="GO" id="GO:0050566">
    <property type="term" value="F:asparaginyl-tRNA synthase (glutamine-hydrolyzing) activity"/>
    <property type="evidence" value="ECO:0007669"/>
    <property type="project" value="RHEA"/>
</dbReference>
<dbReference type="Proteomes" id="UP000051547">
    <property type="component" value="Unassembled WGS sequence"/>
</dbReference>
<dbReference type="SUPFAM" id="SSF141000">
    <property type="entry name" value="Glu-tRNAGln amidotransferase C subunit"/>
    <property type="match status" value="1"/>
</dbReference>
<dbReference type="InterPro" id="IPR003837">
    <property type="entry name" value="GatC"/>
</dbReference>
<evidence type="ECO:0000313" key="3">
    <source>
        <dbReference type="Proteomes" id="UP000051547"/>
    </source>
</evidence>
<evidence type="ECO:0000256" key="1">
    <source>
        <dbReference type="HAMAP-Rule" id="MF_00122"/>
    </source>
</evidence>
<sequence>MALTKTEVEKIAHLARLHVTDTEAEEVAKGVSDILGLIDKMQSIDTDNVEPLAHPFDAVQKLRPDAVTETDRRDELQKLAPQSQDGLFLVPKVIE</sequence>
<dbReference type="PANTHER" id="PTHR15004:SF0">
    <property type="entry name" value="GLUTAMYL-TRNA(GLN) AMIDOTRANSFERASE SUBUNIT C, MITOCHONDRIAL"/>
    <property type="match status" value="1"/>
</dbReference>
<dbReference type="GO" id="GO:0005524">
    <property type="term" value="F:ATP binding"/>
    <property type="evidence" value="ECO:0007669"/>
    <property type="project" value="UniProtKB-KW"/>
</dbReference>
<dbReference type="AlphaFoldDB" id="A0A0R2SW32"/>
<dbReference type="Gene3D" id="1.10.20.60">
    <property type="entry name" value="Glu-tRNAGln amidotransferase C subunit, N-terminal domain"/>
    <property type="match status" value="1"/>
</dbReference>
<accession>A0A0R2SW32</accession>
<proteinExistence type="inferred from homology"/>
<protein>
    <recommendedName>
        <fullName evidence="1">Aspartyl/glutamyl-tRNA(Asn/Gln) amidotransferase subunit C</fullName>
        <shortName evidence="1">Asp/Glu-ADT subunit C</shortName>
        <ecNumber evidence="1">6.3.5.-</ecNumber>
    </recommendedName>
</protein>
<comment type="caution">
    <text evidence="2">The sequence shown here is derived from an EMBL/GenBank/DDBJ whole genome shotgun (WGS) entry which is preliminary data.</text>
</comment>
<keyword evidence="1" id="KW-0436">Ligase</keyword>
<name>A0A0R2SW32_9GAMM</name>
<organism evidence="2 3">
    <name type="scientific">OM182 bacterium BACL3 MAG-120920-bin41</name>
    <dbReference type="NCBI Taxonomy" id="1655580"/>
    <lineage>
        <taxon>Bacteria</taxon>
        <taxon>Pseudomonadati</taxon>
        <taxon>Pseudomonadota</taxon>
        <taxon>Gammaproteobacteria</taxon>
        <taxon>OMG group</taxon>
        <taxon>OM182 clade</taxon>
    </lineage>
</organism>
<dbReference type="InterPro" id="IPR036113">
    <property type="entry name" value="Asp/Glu-ADT_sf_sub_c"/>
</dbReference>
<dbReference type="GO" id="GO:0006450">
    <property type="term" value="P:regulation of translational fidelity"/>
    <property type="evidence" value="ECO:0007669"/>
    <property type="project" value="InterPro"/>
</dbReference>
<dbReference type="EC" id="6.3.5.-" evidence="1"/>
<dbReference type="HAMAP" id="MF_00122">
    <property type="entry name" value="GatC"/>
    <property type="match status" value="1"/>
</dbReference>
<dbReference type="PANTHER" id="PTHR15004">
    <property type="entry name" value="GLUTAMYL-TRNA(GLN) AMIDOTRANSFERASE SUBUNIT C, MITOCHONDRIAL"/>
    <property type="match status" value="1"/>
</dbReference>
<keyword evidence="1" id="KW-0648">Protein biosynthesis</keyword>
<keyword evidence="1" id="KW-0067">ATP-binding</keyword>
<gene>
    <name evidence="1" type="primary">gatC</name>
    <name evidence="2" type="ORF">ABR72_11000</name>
</gene>
<evidence type="ECO:0000313" key="2">
    <source>
        <dbReference type="EMBL" id="KRO79016.1"/>
    </source>
</evidence>
<comment type="similarity">
    <text evidence="1">Belongs to the GatC family.</text>
</comment>
<dbReference type="EMBL" id="LIBE01000426">
    <property type="protein sequence ID" value="KRO79016.1"/>
    <property type="molecule type" value="Genomic_DNA"/>
</dbReference>
<dbReference type="NCBIfam" id="TIGR00135">
    <property type="entry name" value="gatC"/>
    <property type="match status" value="1"/>
</dbReference>
<keyword evidence="1" id="KW-0547">Nucleotide-binding</keyword>
<comment type="catalytic activity">
    <reaction evidence="1">
        <text>L-glutamyl-tRNA(Gln) + L-glutamine + ATP + H2O = L-glutaminyl-tRNA(Gln) + L-glutamate + ADP + phosphate + H(+)</text>
        <dbReference type="Rhea" id="RHEA:17521"/>
        <dbReference type="Rhea" id="RHEA-COMP:9681"/>
        <dbReference type="Rhea" id="RHEA-COMP:9684"/>
        <dbReference type="ChEBI" id="CHEBI:15377"/>
        <dbReference type="ChEBI" id="CHEBI:15378"/>
        <dbReference type="ChEBI" id="CHEBI:29985"/>
        <dbReference type="ChEBI" id="CHEBI:30616"/>
        <dbReference type="ChEBI" id="CHEBI:43474"/>
        <dbReference type="ChEBI" id="CHEBI:58359"/>
        <dbReference type="ChEBI" id="CHEBI:78520"/>
        <dbReference type="ChEBI" id="CHEBI:78521"/>
        <dbReference type="ChEBI" id="CHEBI:456216"/>
    </reaction>
</comment>